<organism evidence="2 3">
    <name type="scientific">Cyphellophora europaea (strain CBS 101466)</name>
    <name type="common">Phialophora europaea</name>
    <dbReference type="NCBI Taxonomy" id="1220924"/>
    <lineage>
        <taxon>Eukaryota</taxon>
        <taxon>Fungi</taxon>
        <taxon>Dikarya</taxon>
        <taxon>Ascomycota</taxon>
        <taxon>Pezizomycotina</taxon>
        <taxon>Eurotiomycetes</taxon>
        <taxon>Chaetothyriomycetidae</taxon>
        <taxon>Chaetothyriales</taxon>
        <taxon>Cyphellophoraceae</taxon>
        <taxon>Cyphellophora</taxon>
    </lineage>
</organism>
<dbReference type="PANTHER" id="PTHR24148">
    <property type="entry name" value="ANKYRIN REPEAT DOMAIN-CONTAINING PROTEIN 39 HOMOLOG-RELATED"/>
    <property type="match status" value="1"/>
</dbReference>
<sequence>MASEPQPLFAPDAQPHFTHDPLPDTGTYFRLLALQPGHGSEPLRASLAPVALNSIPRFEALSYMWGPSEPQRTLHVNNQDFLLRPNIHAFLRRLRHASTPRVLWLDAVCIDQNNIRERGDQVSLMRDIYTSCQQCLVWLGESLPRGDEVLEVFAGNPVDEQGMTDLNNLIRLLYRDDLAEPFRVLLSNDYWSRVWMIQETTLPAKVVVHVGGSSCLLDHVPTQVRGRMFDLFQESRVQYQEWLRVFSQPQGWCDEFPMPASILKRLEASTGDEVFPTLVGQDSQAGQHAFLLGFRKSRGRSRWEPVVAELEASSRNDDEPRITFYSNISLSVVSGLSFPTTNFDPSAAFKSIECAFWCIGNTQSEQLLDERRRYSTSNNRQFSSNDFRNYLENASRWHCTDIRDRVFGSLGVFGVWPRAWPFRADYNLPPGDLLLSVVDYCRPTDPFKLGIKLLSALQISSSVSESTPSRKTRDVTLMSRIAWPLTLFNAVPLSNSEGGRYSAVSIRRSDVPAPAQGFVYLIPHDTQPQASDIIASLGDGSVVIGIRASPSDGAERWSCVGIGFDVGSTFEHDDPPEQQVDLLIGIEEATLRELLLDLPRFRMSQAGSQDKTDDGVPALWWITCPSRWFWYFCRREERLKEGIAAADDDLGDVSEADGSMCAVDGGGLSSFQGSGP</sequence>
<dbReference type="InterPro" id="IPR010730">
    <property type="entry name" value="HET"/>
</dbReference>
<protein>
    <recommendedName>
        <fullName evidence="1">Heterokaryon incompatibility domain-containing protein</fullName>
    </recommendedName>
</protein>
<dbReference type="EMBL" id="KB822723">
    <property type="protein sequence ID" value="ETN37926.1"/>
    <property type="molecule type" value="Genomic_DNA"/>
</dbReference>
<dbReference type="VEuPathDB" id="FungiDB:HMPREF1541_07549"/>
<evidence type="ECO:0000313" key="2">
    <source>
        <dbReference type="EMBL" id="ETN37926.1"/>
    </source>
</evidence>
<dbReference type="HOGENOM" id="CLU_406531_0_0_1"/>
<reference evidence="2 3" key="1">
    <citation type="submission" date="2013-03" db="EMBL/GenBank/DDBJ databases">
        <title>The Genome Sequence of Phialophora europaea CBS 101466.</title>
        <authorList>
            <consortium name="The Broad Institute Genomics Platform"/>
            <person name="Cuomo C."/>
            <person name="de Hoog S."/>
            <person name="Gorbushina A."/>
            <person name="Walker B."/>
            <person name="Young S.K."/>
            <person name="Zeng Q."/>
            <person name="Gargeya S."/>
            <person name="Fitzgerald M."/>
            <person name="Haas B."/>
            <person name="Abouelleil A."/>
            <person name="Allen A.W."/>
            <person name="Alvarado L."/>
            <person name="Arachchi H.M."/>
            <person name="Berlin A.M."/>
            <person name="Chapman S.B."/>
            <person name="Gainer-Dewar J."/>
            <person name="Goldberg J."/>
            <person name="Griggs A."/>
            <person name="Gujja S."/>
            <person name="Hansen M."/>
            <person name="Howarth C."/>
            <person name="Imamovic A."/>
            <person name="Ireland A."/>
            <person name="Larimer J."/>
            <person name="McCowan C."/>
            <person name="Murphy C."/>
            <person name="Pearson M."/>
            <person name="Poon T.W."/>
            <person name="Priest M."/>
            <person name="Roberts A."/>
            <person name="Saif S."/>
            <person name="Shea T."/>
            <person name="Sisk P."/>
            <person name="Sykes S."/>
            <person name="Wortman J."/>
            <person name="Nusbaum C."/>
            <person name="Birren B."/>
        </authorList>
    </citation>
    <scope>NUCLEOTIDE SEQUENCE [LARGE SCALE GENOMIC DNA]</scope>
    <source>
        <strain evidence="2 3">CBS 101466</strain>
    </source>
</reference>
<dbReference type="PANTHER" id="PTHR24148:SF64">
    <property type="entry name" value="HETEROKARYON INCOMPATIBILITY DOMAIN-CONTAINING PROTEIN"/>
    <property type="match status" value="1"/>
</dbReference>
<dbReference type="Pfam" id="PF06985">
    <property type="entry name" value="HET"/>
    <property type="match status" value="1"/>
</dbReference>
<dbReference type="InterPro" id="IPR052895">
    <property type="entry name" value="HetReg/Transcr_Mod"/>
</dbReference>
<name>W2RN57_CYPE1</name>
<gene>
    <name evidence="2" type="ORF">HMPREF1541_07549</name>
</gene>
<evidence type="ECO:0000259" key="1">
    <source>
        <dbReference type="Pfam" id="PF06985"/>
    </source>
</evidence>
<accession>W2RN57</accession>
<proteinExistence type="predicted"/>
<dbReference type="GeneID" id="19974888"/>
<dbReference type="AlphaFoldDB" id="W2RN57"/>
<dbReference type="RefSeq" id="XP_008720095.1">
    <property type="nucleotide sequence ID" value="XM_008721873.1"/>
</dbReference>
<evidence type="ECO:0000313" key="3">
    <source>
        <dbReference type="Proteomes" id="UP000030752"/>
    </source>
</evidence>
<feature type="domain" description="Heterokaryon incompatibility" evidence="1">
    <location>
        <begin position="58"/>
        <end position="199"/>
    </location>
</feature>
<dbReference type="InParanoid" id="W2RN57"/>
<dbReference type="Proteomes" id="UP000030752">
    <property type="component" value="Unassembled WGS sequence"/>
</dbReference>
<keyword evidence="3" id="KW-1185">Reference proteome</keyword>
<dbReference type="OrthoDB" id="4161644at2759"/>